<accession>A0ABV6DJE1</accession>
<dbReference type="Proteomes" id="UP001589776">
    <property type="component" value="Unassembled WGS sequence"/>
</dbReference>
<dbReference type="RefSeq" id="WP_377470001.1">
    <property type="nucleotide sequence ID" value="NZ_JBHLWN010000035.1"/>
</dbReference>
<feature type="domain" description="SLH" evidence="1">
    <location>
        <begin position="119"/>
        <end position="180"/>
    </location>
</feature>
<dbReference type="InterPro" id="IPR001119">
    <property type="entry name" value="SLH_dom"/>
</dbReference>
<gene>
    <name evidence="2" type="ORF">ACFFK0_09865</name>
</gene>
<evidence type="ECO:0000313" key="2">
    <source>
        <dbReference type="EMBL" id="MFC0212766.1"/>
    </source>
</evidence>
<comment type="caution">
    <text evidence="2">The sequence shown here is derived from an EMBL/GenBank/DDBJ whole genome shotgun (WGS) entry which is preliminary data.</text>
</comment>
<keyword evidence="3" id="KW-1185">Reference proteome</keyword>
<dbReference type="Pfam" id="PF00395">
    <property type="entry name" value="SLH"/>
    <property type="match status" value="3"/>
</dbReference>
<dbReference type="PANTHER" id="PTHR43308:SF5">
    <property type="entry name" value="S-LAYER PROTEIN _ PEPTIDOGLYCAN ENDO-BETA-N-ACETYLGLUCOSAMINIDASE"/>
    <property type="match status" value="1"/>
</dbReference>
<organism evidence="2 3">
    <name type="scientific">Paenibacillus chartarius</name>
    <dbReference type="NCBI Taxonomy" id="747481"/>
    <lineage>
        <taxon>Bacteria</taxon>
        <taxon>Bacillati</taxon>
        <taxon>Bacillota</taxon>
        <taxon>Bacilli</taxon>
        <taxon>Bacillales</taxon>
        <taxon>Paenibacillaceae</taxon>
        <taxon>Paenibacillus</taxon>
    </lineage>
</organism>
<feature type="domain" description="SLH" evidence="1">
    <location>
        <begin position="52"/>
        <end position="115"/>
    </location>
</feature>
<reference evidence="2 3" key="1">
    <citation type="submission" date="2024-09" db="EMBL/GenBank/DDBJ databases">
        <authorList>
            <person name="Sun Q."/>
            <person name="Mori K."/>
        </authorList>
    </citation>
    <scope>NUCLEOTIDE SEQUENCE [LARGE SCALE GENOMIC DNA]</scope>
    <source>
        <strain evidence="2 3">CCM 7759</strain>
    </source>
</reference>
<evidence type="ECO:0000313" key="3">
    <source>
        <dbReference type="Proteomes" id="UP001589776"/>
    </source>
</evidence>
<dbReference type="PANTHER" id="PTHR43308">
    <property type="entry name" value="OUTER MEMBRANE PROTEIN ALPHA-RELATED"/>
    <property type="match status" value="1"/>
</dbReference>
<evidence type="ECO:0000259" key="1">
    <source>
        <dbReference type="PROSITE" id="PS51272"/>
    </source>
</evidence>
<dbReference type="EMBL" id="JBHLWN010000035">
    <property type="protein sequence ID" value="MFC0212766.1"/>
    <property type="molecule type" value="Genomic_DNA"/>
</dbReference>
<name>A0ABV6DJE1_9BACL</name>
<proteinExistence type="predicted"/>
<dbReference type="InterPro" id="IPR051465">
    <property type="entry name" value="Cell_Envelope_Struct_Comp"/>
</dbReference>
<sequence length="180" mass="19374">MTGHWAEADVETLASKLIVHGVTDTNFAPEQPVTRAEFAALIARALGLLPQRTDRFRDVQESDWFSGAVGAAAKANLISGYEDGTFRPDAPVTREQMAAMLARALQLGGHEVQGNAALLERFTDRADISAWADEAVTAALSAGIIQGMTDTSFAAHNQATRAQAVTMLKRTLQSMKFMNP</sequence>
<protein>
    <submittedName>
        <fullName evidence="2">S-layer homology domain-containing protein</fullName>
    </submittedName>
</protein>
<dbReference type="PROSITE" id="PS51272">
    <property type="entry name" value="SLH"/>
    <property type="match status" value="3"/>
</dbReference>
<feature type="domain" description="SLH" evidence="1">
    <location>
        <begin position="1"/>
        <end position="51"/>
    </location>
</feature>